<proteinExistence type="predicted"/>
<dbReference type="InterPro" id="IPR013022">
    <property type="entry name" value="Xyl_isomerase-like_TIM-brl"/>
</dbReference>
<feature type="domain" description="Xylose isomerase-like TIM barrel" evidence="1">
    <location>
        <begin position="20"/>
        <end position="262"/>
    </location>
</feature>
<protein>
    <submittedName>
        <fullName evidence="2">Sugar phosphate isomerase/epimerase</fullName>
    </submittedName>
</protein>
<name>A0A2V5K0Q1_9BACL</name>
<dbReference type="InterPro" id="IPR036237">
    <property type="entry name" value="Xyl_isomerase-like_sf"/>
</dbReference>
<dbReference type="InterPro" id="IPR050312">
    <property type="entry name" value="IolE/XylAMocC-like"/>
</dbReference>
<dbReference type="SUPFAM" id="SSF51658">
    <property type="entry name" value="Xylose isomerase-like"/>
    <property type="match status" value="1"/>
</dbReference>
<dbReference type="Pfam" id="PF01261">
    <property type="entry name" value="AP_endonuc_2"/>
    <property type="match status" value="1"/>
</dbReference>
<reference evidence="2 3" key="1">
    <citation type="submission" date="2018-05" db="EMBL/GenBank/DDBJ databases">
        <title>Paenibacillus flagellatus sp. nov., isolated from selenium mineral soil.</title>
        <authorList>
            <person name="Dai X."/>
        </authorList>
    </citation>
    <scope>NUCLEOTIDE SEQUENCE [LARGE SCALE GENOMIC DNA]</scope>
    <source>
        <strain evidence="2 3">DXL2</strain>
    </source>
</reference>
<dbReference type="PANTHER" id="PTHR12110:SF21">
    <property type="entry name" value="XYLOSE ISOMERASE-LIKE TIM BARREL DOMAIN-CONTAINING PROTEIN"/>
    <property type="match status" value="1"/>
</dbReference>
<keyword evidence="3" id="KW-1185">Reference proteome</keyword>
<evidence type="ECO:0000313" key="2">
    <source>
        <dbReference type="EMBL" id="PYI52142.1"/>
    </source>
</evidence>
<dbReference type="OrthoDB" id="9779184at2"/>
<dbReference type="AlphaFoldDB" id="A0A2V5K0Q1"/>
<evidence type="ECO:0000313" key="3">
    <source>
        <dbReference type="Proteomes" id="UP000247476"/>
    </source>
</evidence>
<evidence type="ECO:0000259" key="1">
    <source>
        <dbReference type="Pfam" id="PF01261"/>
    </source>
</evidence>
<gene>
    <name evidence="2" type="ORF">DLM86_21945</name>
</gene>
<sequence>MKFAAFSGVLIDHSIQEALQLTKKLGFDGIEIAAREPHLSAATSAPRVKEIRTVADGLGLDIPVIAGYMGGFSTASDKESEQAFSEFQRMLEMSETLGASMIRVGSGGPNAFLAEDYHYAKAAFWLRKCAAEARKHDKRIVLEIHNVSLVETVESGLRLLDLVGEDNVGLIHDAGNMYITDTDYGRDSVIALGRKMFHVHVKDEKRVAEAGSPGTFVNRTKHGEEKFLQCRLGEGEADHQPLFDALKETGYDGWVTLECHAPFPAYERLEHDFRKVKQMLGLA</sequence>
<keyword evidence="2" id="KW-0413">Isomerase</keyword>
<dbReference type="Gene3D" id="3.20.20.150">
    <property type="entry name" value="Divalent-metal-dependent TIM barrel enzymes"/>
    <property type="match status" value="1"/>
</dbReference>
<accession>A0A2V5K0Q1</accession>
<dbReference type="EMBL" id="QJVJ01000010">
    <property type="protein sequence ID" value="PYI52142.1"/>
    <property type="molecule type" value="Genomic_DNA"/>
</dbReference>
<dbReference type="Proteomes" id="UP000247476">
    <property type="component" value="Unassembled WGS sequence"/>
</dbReference>
<dbReference type="PANTHER" id="PTHR12110">
    <property type="entry name" value="HYDROXYPYRUVATE ISOMERASE"/>
    <property type="match status" value="1"/>
</dbReference>
<comment type="caution">
    <text evidence="2">The sequence shown here is derived from an EMBL/GenBank/DDBJ whole genome shotgun (WGS) entry which is preliminary data.</text>
</comment>
<dbReference type="RefSeq" id="WP_110842213.1">
    <property type="nucleotide sequence ID" value="NZ_QJVJ01000010.1"/>
</dbReference>
<dbReference type="GO" id="GO:0016853">
    <property type="term" value="F:isomerase activity"/>
    <property type="evidence" value="ECO:0007669"/>
    <property type="project" value="UniProtKB-KW"/>
</dbReference>
<organism evidence="2 3">
    <name type="scientific">Paenibacillus flagellatus</name>
    <dbReference type="NCBI Taxonomy" id="2211139"/>
    <lineage>
        <taxon>Bacteria</taxon>
        <taxon>Bacillati</taxon>
        <taxon>Bacillota</taxon>
        <taxon>Bacilli</taxon>
        <taxon>Bacillales</taxon>
        <taxon>Paenibacillaceae</taxon>
        <taxon>Paenibacillus</taxon>
    </lineage>
</organism>